<dbReference type="FunFam" id="2.20.28.20:FF:000001">
    <property type="entry name" value="Methionine--tRNA ligase"/>
    <property type="match status" value="1"/>
</dbReference>
<organism evidence="12">
    <name type="scientific">mine drainage metagenome</name>
    <dbReference type="NCBI Taxonomy" id="410659"/>
    <lineage>
        <taxon>unclassified sequences</taxon>
        <taxon>metagenomes</taxon>
        <taxon>ecological metagenomes</taxon>
    </lineage>
</organism>
<dbReference type="GO" id="GO:0005524">
    <property type="term" value="F:ATP binding"/>
    <property type="evidence" value="ECO:0007669"/>
    <property type="project" value="UniProtKB-KW"/>
</dbReference>
<dbReference type="InterPro" id="IPR029038">
    <property type="entry name" value="MetRS_Zn"/>
</dbReference>
<keyword evidence="4 12" id="KW-0436">Ligase</keyword>
<dbReference type="InterPro" id="IPR014729">
    <property type="entry name" value="Rossmann-like_a/b/a_fold"/>
</dbReference>
<keyword evidence="3" id="KW-0963">Cytoplasm</keyword>
<evidence type="ECO:0000256" key="7">
    <source>
        <dbReference type="ARBA" id="ARBA00022917"/>
    </source>
</evidence>
<sequence>MFLADRYIKGECPKCHAKDQFGDACEVCGSVYAPTELIDPYSALSGARPVLRSSDHFFFRLSDPRCVAFLRQWLDQPGHVQPQVANKAREWLESRGERALSDWDISRDAPYFGIPIPDAPGKFFYVWLDAPIGYLASLQ</sequence>
<dbReference type="EMBL" id="AUZY01007904">
    <property type="protein sequence ID" value="EQD47918.1"/>
    <property type="molecule type" value="Genomic_DNA"/>
</dbReference>
<gene>
    <name evidence="12" type="ORF">B1B_12103</name>
</gene>
<reference evidence="12" key="1">
    <citation type="submission" date="2013-08" db="EMBL/GenBank/DDBJ databases">
        <authorList>
            <person name="Mendez C."/>
            <person name="Richter M."/>
            <person name="Ferrer M."/>
            <person name="Sanchez J."/>
        </authorList>
    </citation>
    <scope>NUCLEOTIDE SEQUENCE</scope>
</reference>
<evidence type="ECO:0000256" key="5">
    <source>
        <dbReference type="ARBA" id="ARBA00022741"/>
    </source>
</evidence>
<evidence type="ECO:0000256" key="6">
    <source>
        <dbReference type="ARBA" id="ARBA00022840"/>
    </source>
</evidence>
<keyword evidence="7" id="KW-0648">Protein biosynthesis</keyword>
<dbReference type="PANTHER" id="PTHR45765:SF1">
    <property type="entry name" value="METHIONINE--TRNA LIGASE, CYTOPLASMIC"/>
    <property type="match status" value="1"/>
</dbReference>
<keyword evidence="8 12" id="KW-0030">Aminoacyl-tRNA synthetase</keyword>
<dbReference type="Gene3D" id="3.40.50.620">
    <property type="entry name" value="HUPs"/>
    <property type="match status" value="1"/>
</dbReference>
<name>T0ZT98_9ZZZZ</name>
<reference evidence="12" key="2">
    <citation type="journal article" date="2014" name="ISME J.">
        <title>Microbial stratification in low pH oxic and suboxic macroscopic growths along an acid mine drainage.</title>
        <authorList>
            <person name="Mendez-Garcia C."/>
            <person name="Mesa V."/>
            <person name="Sprenger R.R."/>
            <person name="Richter M."/>
            <person name="Diez M.S."/>
            <person name="Solano J."/>
            <person name="Bargiela R."/>
            <person name="Golyshina O.V."/>
            <person name="Manteca A."/>
            <person name="Ramos J.L."/>
            <person name="Gallego J.R."/>
            <person name="Llorente I."/>
            <person name="Martins Dos Santos V.A."/>
            <person name="Jensen O.N."/>
            <person name="Pelaez A.I."/>
            <person name="Sanchez J."/>
            <person name="Ferrer M."/>
        </authorList>
    </citation>
    <scope>NUCLEOTIDE SEQUENCE</scope>
</reference>
<comment type="catalytic activity">
    <reaction evidence="10">
        <text>tRNA(Met) + L-methionine + ATP = L-methionyl-tRNA(Met) + AMP + diphosphate</text>
        <dbReference type="Rhea" id="RHEA:13481"/>
        <dbReference type="Rhea" id="RHEA-COMP:9667"/>
        <dbReference type="Rhea" id="RHEA-COMP:9698"/>
        <dbReference type="ChEBI" id="CHEBI:30616"/>
        <dbReference type="ChEBI" id="CHEBI:33019"/>
        <dbReference type="ChEBI" id="CHEBI:57844"/>
        <dbReference type="ChEBI" id="CHEBI:78442"/>
        <dbReference type="ChEBI" id="CHEBI:78530"/>
        <dbReference type="ChEBI" id="CHEBI:456215"/>
        <dbReference type="EC" id="6.1.1.10"/>
    </reaction>
</comment>
<keyword evidence="5" id="KW-0547">Nucleotide-binding</keyword>
<dbReference type="InterPro" id="IPR015413">
    <property type="entry name" value="Methionyl/Leucyl_tRNA_Synth"/>
</dbReference>
<evidence type="ECO:0000256" key="4">
    <source>
        <dbReference type="ARBA" id="ARBA00022598"/>
    </source>
</evidence>
<protein>
    <recommendedName>
        <fullName evidence="2">methionine--tRNA ligase</fullName>
        <ecNumber evidence="2">6.1.1.10</ecNumber>
    </recommendedName>
    <alternativeName>
        <fullName evidence="9">Methionyl-tRNA synthetase</fullName>
    </alternativeName>
</protein>
<keyword evidence="6" id="KW-0067">ATP-binding</keyword>
<proteinExistence type="predicted"/>
<dbReference type="EC" id="6.1.1.10" evidence="2"/>
<dbReference type="PANTHER" id="PTHR45765">
    <property type="entry name" value="METHIONINE--TRNA LIGASE"/>
    <property type="match status" value="1"/>
</dbReference>
<evidence type="ECO:0000256" key="9">
    <source>
        <dbReference type="ARBA" id="ARBA00030904"/>
    </source>
</evidence>
<evidence type="ECO:0000259" key="11">
    <source>
        <dbReference type="Pfam" id="PF09334"/>
    </source>
</evidence>
<comment type="caution">
    <text evidence="12">The sequence shown here is derived from an EMBL/GenBank/DDBJ whole genome shotgun (WGS) entry which is preliminary data.</text>
</comment>
<feature type="domain" description="Methionyl/Leucyl tRNA synthetase" evidence="11">
    <location>
        <begin position="1"/>
        <end position="138"/>
    </location>
</feature>
<evidence type="ECO:0000256" key="2">
    <source>
        <dbReference type="ARBA" id="ARBA00012838"/>
    </source>
</evidence>
<dbReference type="AlphaFoldDB" id="T0ZT98"/>
<dbReference type="GO" id="GO:0005829">
    <property type="term" value="C:cytosol"/>
    <property type="evidence" value="ECO:0007669"/>
    <property type="project" value="TreeGrafter"/>
</dbReference>
<comment type="subcellular location">
    <subcellularLocation>
        <location evidence="1">Cytoplasm</location>
    </subcellularLocation>
</comment>
<evidence type="ECO:0000256" key="1">
    <source>
        <dbReference type="ARBA" id="ARBA00004496"/>
    </source>
</evidence>
<evidence type="ECO:0000256" key="3">
    <source>
        <dbReference type="ARBA" id="ARBA00022490"/>
    </source>
</evidence>
<dbReference type="GO" id="GO:0006431">
    <property type="term" value="P:methionyl-tRNA aminoacylation"/>
    <property type="evidence" value="ECO:0007669"/>
    <property type="project" value="TreeGrafter"/>
</dbReference>
<accession>T0ZT98</accession>
<dbReference type="GO" id="GO:0004825">
    <property type="term" value="F:methionine-tRNA ligase activity"/>
    <property type="evidence" value="ECO:0007669"/>
    <property type="project" value="UniProtKB-EC"/>
</dbReference>
<evidence type="ECO:0000313" key="12">
    <source>
        <dbReference type="EMBL" id="EQD47918.1"/>
    </source>
</evidence>
<dbReference type="SUPFAM" id="SSF57770">
    <property type="entry name" value="Methionyl-tRNA synthetase (MetRS), Zn-domain"/>
    <property type="match status" value="1"/>
</dbReference>
<dbReference type="SUPFAM" id="SSF52374">
    <property type="entry name" value="Nucleotidylyl transferase"/>
    <property type="match status" value="1"/>
</dbReference>
<dbReference type="Pfam" id="PF09334">
    <property type="entry name" value="tRNA-synt_1g"/>
    <property type="match status" value="1"/>
</dbReference>
<evidence type="ECO:0000256" key="8">
    <source>
        <dbReference type="ARBA" id="ARBA00023146"/>
    </source>
</evidence>
<dbReference type="InterPro" id="IPR023458">
    <property type="entry name" value="Met-tRNA_ligase_1"/>
</dbReference>
<evidence type="ECO:0000256" key="10">
    <source>
        <dbReference type="ARBA" id="ARBA00047364"/>
    </source>
</evidence>
<feature type="non-terminal residue" evidence="12">
    <location>
        <position position="139"/>
    </location>
</feature>
<dbReference type="Gene3D" id="2.20.28.20">
    <property type="entry name" value="Methionyl-tRNA synthetase, Zn-domain"/>
    <property type="match status" value="1"/>
</dbReference>